<evidence type="ECO:0000256" key="12">
    <source>
        <dbReference type="ARBA" id="ARBA00048870"/>
    </source>
</evidence>
<comment type="pathway">
    <text evidence="1">Pigment biosynthesis; anthocyanin biosynthesis.</text>
</comment>
<evidence type="ECO:0000256" key="11">
    <source>
        <dbReference type="ARBA" id="ARBA00042831"/>
    </source>
</evidence>
<comment type="caution">
    <text evidence="15">The sequence shown here is derived from an EMBL/GenBank/DDBJ whole genome shotgun (WGS) entry which is preliminary data.</text>
</comment>
<evidence type="ECO:0000256" key="1">
    <source>
        <dbReference type="ARBA" id="ARBA00004935"/>
    </source>
</evidence>
<dbReference type="GO" id="GO:0047890">
    <property type="term" value="F:flavanone 4-reductase activity"/>
    <property type="evidence" value="ECO:0007669"/>
    <property type="project" value="UniProtKB-EC"/>
</dbReference>
<evidence type="ECO:0000256" key="3">
    <source>
        <dbReference type="ARBA" id="ARBA00023002"/>
    </source>
</evidence>
<dbReference type="EC" id="1.1.1.219" evidence="8"/>
<evidence type="ECO:0000256" key="8">
    <source>
        <dbReference type="ARBA" id="ARBA00039057"/>
    </source>
</evidence>
<evidence type="ECO:0000256" key="5">
    <source>
        <dbReference type="ARBA" id="ARBA00023445"/>
    </source>
</evidence>
<comment type="similarity">
    <text evidence="5">Belongs to the NAD(P)-dependent epimerase/dehydratase family. Dihydroflavonol-4-reductase subfamily.</text>
</comment>
<keyword evidence="3" id="KW-0560">Oxidoreductase</keyword>
<evidence type="ECO:0000256" key="2">
    <source>
        <dbReference type="ARBA" id="ARBA00022857"/>
    </source>
</evidence>
<dbReference type="EC" id="1.1.1.234" evidence="7"/>
<evidence type="ECO:0000313" key="16">
    <source>
        <dbReference type="Proteomes" id="UP000653305"/>
    </source>
</evidence>
<protein>
    <recommendedName>
        <fullName evidence="9">Dihydroflavonol 4-reductase</fullName>
        <ecNumber evidence="8">1.1.1.219</ecNumber>
        <ecNumber evidence="7">1.1.1.234</ecNumber>
    </recommendedName>
    <alternativeName>
        <fullName evidence="11">Dihydrokaempferol 4-reductase</fullName>
    </alternativeName>
    <alternativeName>
        <fullName evidence="10">Flavanone 4-reductase</fullName>
    </alternativeName>
</protein>
<accession>A0A830BAX6</accession>
<proteinExistence type="inferred from homology"/>
<dbReference type="InterPro" id="IPR036291">
    <property type="entry name" value="NAD(P)-bd_dom_sf"/>
</dbReference>
<evidence type="ECO:0000256" key="13">
    <source>
        <dbReference type="ARBA" id="ARBA00049132"/>
    </source>
</evidence>
<evidence type="ECO:0000256" key="10">
    <source>
        <dbReference type="ARBA" id="ARBA00042087"/>
    </source>
</evidence>
<dbReference type="Pfam" id="PF01370">
    <property type="entry name" value="Epimerase"/>
    <property type="match status" value="1"/>
</dbReference>
<dbReference type="Gene3D" id="3.40.50.720">
    <property type="entry name" value="NAD(P)-binding Rossmann-like Domain"/>
    <property type="match status" value="1"/>
</dbReference>
<evidence type="ECO:0000256" key="9">
    <source>
        <dbReference type="ARBA" id="ARBA00039963"/>
    </source>
</evidence>
<dbReference type="EMBL" id="BMAC01000040">
    <property type="protein sequence ID" value="GFP82258.1"/>
    <property type="molecule type" value="Genomic_DNA"/>
</dbReference>
<name>A0A830BAX6_9LAMI</name>
<feature type="domain" description="NAD-dependent epimerase/dehydratase" evidence="14">
    <location>
        <begin position="2"/>
        <end position="224"/>
    </location>
</feature>
<comment type="catalytic activity">
    <reaction evidence="12">
        <text>(2S)-flavan-4-ol + NADP(+) = (2S)-flavanone + NADPH + H(+)</text>
        <dbReference type="Rhea" id="RHEA:11228"/>
        <dbReference type="ChEBI" id="CHEBI:15378"/>
        <dbReference type="ChEBI" id="CHEBI:15605"/>
        <dbReference type="ChEBI" id="CHEBI:15606"/>
        <dbReference type="ChEBI" id="CHEBI:57783"/>
        <dbReference type="ChEBI" id="CHEBI:58349"/>
        <dbReference type="EC" id="1.1.1.234"/>
    </reaction>
</comment>
<keyword evidence="2" id="KW-0521">NADP</keyword>
<dbReference type="InterPro" id="IPR001509">
    <property type="entry name" value="Epimerase_deHydtase"/>
</dbReference>
<dbReference type="FunFam" id="3.40.50.720:FF:000085">
    <property type="entry name" value="Dihydroflavonol reductase"/>
    <property type="match status" value="1"/>
</dbReference>
<evidence type="ECO:0000256" key="4">
    <source>
        <dbReference type="ARBA" id="ARBA00023241"/>
    </source>
</evidence>
<dbReference type="AlphaFoldDB" id="A0A830BAX6"/>
<evidence type="ECO:0000313" key="15">
    <source>
        <dbReference type="EMBL" id="GFP82258.1"/>
    </source>
</evidence>
<dbReference type="GO" id="GO:0009813">
    <property type="term" value="P:flavonoid biosynthetic process"/>
    <property type="evidence" value="ECO:0007669"/>
    <property type="project" value="UniProtKB-KW"/>
</dbReference>
<keyword evidence="4" id="KW-0284">Flavonoid biosynthesis</keyword>
<comment type="catalytic activity">
    <reaction evidence="13">
        <text>a (2R,3S,4S)-leucoanthocyanidin + NADP(+) = a (2R,3R)-dihydroflavonol + NADPH + H(+)</text>
        <dbReference type="Rhea" id="RHEA:54444"/>
        <dbReference type="ChEBI" id="CHEBI:15378"/>
        <dbReference type="ChEBI" id="CHEBI:57783"/>
        <dbReference type="ChEBI" id="CHEBI:58349"/>
        <dbReference type="ChEBI" id="CHEBI:138176"/>
        <dbReference type="ChEBI" id="CHEBI:138188"/>
        <dbReference type="EC" id="1.1.1.219"/>
    </reaction>
</comment>
<organism evidence="15 16">
    <name type="scientific">Phtheirospermum japonicum</name>
    <dbReference type="NCBI Taxonomy" id="374723"/>
    <lineage>
        <taxon>Eukaryota</taxon>
        <taxon>Viridiplantae</taxon>
        <taxon>Streptophyta</taxon>
        <taxon>Embryophyta</taxon>
        <taxon>Tracheophyta</taxon>
        <taxon>Spermatophyta</taxon>
        <taxon>Magnoliopsida</taxon>
        <taxon>eudicotyledons</taxon>
        <taxon>Gunneridae</taxon>
        <taxon>Pentapetalae</taxon>
        <taxon>asterids</taxon>
        <taxon>lamiids</taxon>
        <taxon>Lamiales</taxon>
        <taxon>Orobanchaceae</taxon>
        <taxon>Orobanchaceae incertae sedis</taxon>
        <taxon>Phtheirospermum</taxon>
    </lineage>
</organism>
<dbReference type="SUPFAM" id="SSF51735">
    <property type="entry name" value="NAD(P)-binding Rossmann-fold domains"/>
    <property type="match status" value="1"/>
</dbReference>
<evidence type="ECO:0000256" key="6">
    <source>
        <dbReference type="ARBA" id="ARBA00037100"/>
    </source>
</evidence>
<sequence>MRLLQHGYSVNTTIRSRSSKKDISFLTNLPKASEKLRIFNADLDDPDSFVPAIEGCIGVFHVAHPMDFQDKETEQTITDRSVRATLGILRASLDSKTVKRVVYTSGAATVMHRSDANDDVLDEESWSDLDYVRSSGVFGASYCISKTVTERAILEFSEKHSLDAVIALPTLINGPFICPGLPASVRASLAMFTEHIKYNEKTPIVHIDDVASAHIFLFEYPRAKGRYICSAVEVTINELSELVSKKYPEYQISNPESLVDRSAKIVSLSSKKLLEAGFKYKYGAEEMFNDAIECCKQKGFL</sequence>
<evidence type="ECO:0000259" key="14">
    <source>
        <dbReference type="Pfam" id="PF01370"/>
    </source>
</evidence>
<dbReference type="InterPro" id="IPR050425">
    <property type="entry name" value="NAD(P)_dehydrat-like"/>
</dbReference>
<dbReference type="GO" id="GO:0045552">
    <property type="term" value="F:dihydroflavanol 4-reductase activity"/>
    <property type="evidence" value="ECO:0007669"/>
    <property type="project" value="UniProtKB-EC"/>
</dbReference>
<dbReference type="CDD" id="cd08958">
    <property type="entry name" value="FR_SDR_e"/>
    <property type="match status" value="1"/>
</dbReference>
<comment type="function">
    <text evidence="6">Bifunctional enzyme involved in flavonoid metabolism.</text>
</comment>
<gene>
    <name evidence="15" type="ORF">PHJA_000369000</name>
</gene>
<dbReference type="PANTHER" id="PTHR10366:SF563">
    <property type="entry name" value="CINNAMOYL-COA REDUCTASE 16"/>
    <property type="match status" value="1"/>
</dbReference>
<evidence type="ECO:0000256" key="7">
    <source>
        <dbReference type="ARBA" id="ARBA00039055"/>
    </source>
</evidence>
<keyword evidence="16" id="KW-1185">Reference proteome</keyword>
<dbReference type="Proteomes" id="UP000653305">
    <property type="component" value="Unassembled WGS sequence"/>
</dbReference>
<dbReference type="PANTHER" id="PTHR10366">
    <property type="entry name" value="NAD DEPENDENT EPIMERASE/DEHYDRATASE"/>
    <property type="match status" value="1"/>
</dbReference>
<reference evidence="15" key="1">
    <citation type="submission" date="2020-07" db="EMBL/GenBank/DDBJ databases">
        <title>Ethylene signaling mediates host invasion by parasitic plants.</title>
        <authorList>
            <person name="Yoshida S."/>
        </authorList>
    </citation>
    <scope>NUCLEOTIDE SEQUENCE</scope>
    <source>
        <strain evidence="15">Okayama</strain>
    </source>
</reference>
<dbReference type="OrthoDB" id="2735536at2759"/>